<accession>A0A1H9DUA0</accession>
<dbReference type="AlphaFoldDB" id="A0A1H9DUA0"/>
<organism evidence="1 2">
    <name type="scientific">Flavobacterium urocaniciphilum</name>
    <dbReference type="NCBI Taxonomy" id="1299341"/>
    <lineage>
        <taxon>Bacteria</taxon>
        <taxon>Pseudomonadati</taxon>
        <taxon>Bacteroidota</taxon>
        <taxon>Flavobacteriia</taxon>
        <taxon>Flavobacteriales</taxon>
        <taxon>Flavobacteriaceae</taxon>
        <taxon>Flavobacterium</taxon>
    </lineage>
</organism>
<keyword evidence="2" id="KW-1185">Reference proteome</keyword>
<name>A0A1H9DUA0_9FLAO</name>
<gene>
    <name evidence="1" type="ORF">SAMN05444005_10870</name>
</gene>
<proteinExistence type="predicted"/>
<dbReference type="RefSeq" id="WP_091469737.1">
    <property type="nucleotide sequence ID" value="NZ_FOEI01000008.1"/>
</dbReference>
<dbReference type="EMBL" id="FOEI01000008">
    <property type="protein sequence ID" value="SEQ16971.1"/>
    <property type="molecule type" value="Genomic_DNA"/>
</dbReference>
<dbReference type="STRING" id="1299341.SAMN05444005_10870"/>
<dbReference type="OrthoDB" id="1164322at2"/>
<evidence type="ECO:0000313" key="1">
    <source>
        <dbReference type="EMBL" id="SEQ16971.1"/>
    </source>
</evidence>
<sequence length="65" mass="6748">MLKNILNANGAKTLTSAEQKAINGGKKLYRGTCELPEGGAPIVCPEGTVCVDTINGPECLPEFNG</sequence>
<evidence type="ECO:0000313" key="2">
    <source>
        <dbReference type="Proteomes" id="UP000198648"/>
    </source>
</evidence>
<dbReference type="Proteomes" id="UP000198648">
    <property type="component" value="Unassembled WGS sequence"/>
</dbReference>
<reference evidence="1 2" key="1">
    <citation type="submission" date="2016-10" db="EMBL/GenBank/DDBJ databases">
        <authorList>
            <person name="de Groot N.N."/>
        </authorList>
    </citation>
    <scope>NUCLEOTIDE SEQUENCE [LARGE SCALE GENOMIC DNA]</scope>
    <source>
        <strain evidence="1 2">DSM 27078</strain>
    </source>
</reference>
<protein>
    <submittedName>
        <fullName evidence="1">Uncharacterized protein</fullName>
    </submittedName>
</protein>